<dbReference type="EMBL" id="QKTX01000010">
    <property type="protein sequence ID" value="PZV81611.1"/>
    <property type="molecule type" value="Genomic_DNA"/>
</dbReference>
<organism evidence="2 3">
    <name type="scientific">Algoriphagus aquaeductus</name>
    <dbReference type="NCBI Taxonomy" id="475299"/>
    <lineage>
        <taxon>Bacteria</taxon>
        <taxon>Pseudomonadati</taxon>
        <taxon>Bacteroidota</taxon>
        <taxon>Cytophagia</taxon>
        <taxon>Cytophagales</taxon>
        <taxon>Cyclobacteriaceae</taxon>
        <taxon>Algoriphagus</taxon>
    </lineage>
</organism>
<accession>A0A326RP50</accession>
<comment type="caution">
    <text evidence="2">The sequence shown here is derived from an EMBL/GenBank/DDBJ whole genome shotgun (WGS) entry which is preliminary data.</text>
</comment>
<dbReference type="AlphaFoldDB" id="A0A326RP50"/>
<feature type="signal peptide" evidence="1">
    <location>
        <begin position="1"/>
        <end position="21"/>
    </location>
</feature>
<dbReference type="OrthoDB" id="823976at2"/>
<feature type="chain" id="PRO_5016270556" evidence="1">
    <location>
        <begin position="22"/>
        <end position="211"/>
    </location>
</feature>
<name>A0A326RP50_9BACT</name>
<keyword evidence="1" id="KW-0732">Signal</keyword>
<protein>
    <submittedName>
        <fullName evidence="2">Uncharacterized protein</fullName>
    </submittedName>
</protein>
<evidence type="ECO:0000313" key="3">
    <source>
        <dbReference type="Proteomes" id="UP000248917"/>
    </source>
</evidence>
<reference evidence="2 3" key="1">
    <citation type="submission" date="2018-06" db="EMBL/GenBank/DDBJ databases">
        <title>Genomic Encyclopedia of Archaeal and Bacterial Type Strains, Phase II (KMG-II): from individual species to whole genera.</title>
        <authorList>
            <person name="Goeker M."/>
        </authorList>
    </citation>
    <scope>NUCLEOTIDE SEQUENCE [LARGE SCALE GENOMIC DNA]</scope>
    <source>
        <strain evidence="2 3">T4</strain>
    </source>
</reference>
<dbReference type="RefSeq" id="WP_111393599.1">
    <property type="nucleotide sequence ID" value="NZ_JBJINY010000036.1"/>
</dbReference>
<dbReference type="Proteomes" id="UP000248917">
    <property type="component" value="Unassembled WGS sequence"/>
</dbReference>
<evidence type="ECO:0000256" key="1">
    <source>
        <dbReference type="SAM" id="SignalP"/>
    </source>
</evidence>
<proteinExistence type="predicted"/>
<evidence type="ECO:0000313" key="2">
    <source>
        <dbReference type="EMBL" id="PZV81611.1"/>
    </source>
</evidence>
<keyword evidence="3" id="KW-1185">Reference proteome</keyword>
<sequence length="211" mass="23399">MKQTVKKLGLTLALFSFLALIPMSCGVICNDSCGCGPSAFRTQQMNIKSLDVLTISSTGQEINPSQAMAYDQVFKGIRVKEFDIIKLSEKSVPNQSTFGLALACSQPPLISEEKFQTIQVINRKEFALSNGTQVLKGEDITDLFGINSIYVGTLQPLNVFVDSGRNFILEEYFKLGLLEAPAEPISFFFDLKVKFDNGKEFIFTDQNLNIN</sequence>
<gene>
    <name evidence="2" type="ORF">CLV31_110144</name>
</gene>